<organism evidence="2 3">
    <name type="scientific">Prunus yedoensis var. nudiflora</name>
    <dbReference type="NCBI Taxonomy" id="2094558"/>
    <lineage>
        <taxon>Eukaryota</taxon>
        <taxon>Viridiplantae</taxon>
        <taxon>Streptophyta</taxon>
        <taxon>Embryophyta</taxon>
        <taxon>Tracheophyta</taxon>
        <taxon>Spermatophyta</taxon>
        <taxon>Magnoliopsida</taxon>
        <taxon>eudicotyledons</taxon>
        <taxon>Gunneridae</taxon>
        <taxon>Pentapetalae</taxon>
        <taxon>rosids</taxon>
        <taxon>fabids</taxon>
        <taxon>Rosales</taxon>
        <taxon>Rosaceae</taxon>
        <taxon>Amygdaloideae</taxon>
        <taxon>Amygdaleae</taxon>
        <taxon>Prunus</taxon>
    </lineage>
</organism>
<reference evidence="2 3" key="1">
    <citation type="submission" date="2018-02" db="EMBL/GenBank/DDBJ databases">
        <title>Draft genome of wild Prunus yedoensis var. nudiflora.</title>
        <authorList>
            <person name="Baek S."/>
            <person name="Kim J.-H."/>
            <person name="Choi K."/>
            <person name="Kim G.-B."/>
            <person name="Cho A."/>
            <person name="Jang H."/>
            <person name="Shin C.-H."/>
            <person name="Yu H.-J."/>
            <person name="Mun J.-H."/>
        </authorList>
    </citation>
    <scope>NUCLEOTIDE SEQUENCE [LARGE SCALE GENOMIC DNA]</scope>
    <source>
        <strain evidence="3">cv. Jeju island</strain>
        <tissue evidence="2">Leaf</tissue>
    </source>
</reference>
<dbReference type="Proteomes" id="UP000250321">
    <property type="component" value="Unassembled WGS sequence"/>
</dbReference>
<evidence type="ECO:0000313" key="3">
    <source>
        <dbReference type="Proteomes" id="UP000250321"/>
    </source>
</evidence>
<evidence type="ECO:0000256" key="1">
    <source>
        <dbReference type="SAM" id="MobiDB-lite"/>
    </source>
</evidence>
<proteinExistence type="predicted"/>
<accession>A0A314YDG3</accession>
<dbReference type="EMBL" id="PJQY01001264">
    <property type="protein sequence ID" value="PQQ04127.1"/>
    <property type="molecule type" value="Genomic_DNA"/>
</dbReference>
<feature type="region of interest" description="Disordered" evidence="1">
    <location>
        <begin position="39"/>
        <end position="64"/>
    </location>
</feature>
<feature type="region of interest" description="Disordered" evidence="1">
    <location>
        <begin position="1"/>
        <end position="24"/>
    </location>
</feature>
<comment type="caution">
    <text evidence="2">The sequence shown here is derived from an EMBL/GenBank/DDBJ whole genome shotgun (WGS) entry which is preliminary data.</text>
</comment>
<dbReference type="AlphaFoldDB" id="A0A314YDG3"/>
<gene>
    <name evidence="2" type="ORF">Pyn_41189</name>
</gene>
<protein>
    <submittedName>
        <fullName evidence="2">Uncharacterized protein</fullName>
    </submittedName>
</protein>
<evidence type="ECO:0000313" key="2">
    <source>
        <dbReference type="EMBL" id="PQQ04127.1"/>
    </source>
</evidence>
<name>A0A314YDG3_PRUYE</name>
<sequence length="84" mass="8611">MLSRSDMGVLQETLSSGSCFRGDRSDTEVVEEMYETAEQMGEDMPINLGGNFSGGGDEKGDQGDVTVVVVGSGGEGNDGDAGAD</sequence>
<keyword evidence="3" id="KW-1185">Reference proteome</keyword>